<accession>A0ABX0YAW2</accession>
<dbReference type="Proteomes" id="UP000746535">
    <property type="component" value="Unassembled WGS sequence"/>
</dbReference>
<proteinExistence type="predicted"/>
<evidence type="ECO:0000313" key="3">
    <source>
        <dbReference type="Proteomes" id="UP000746535"/>
    </source>
</evidence>
<dbReference type="PIRSF" id="PIRSF019307">
    <property type="entry name" value="UCP019307"/>
    <property type="match status" value="1"/>
</dbReference>
<dbReference type="InterPro" id="IPR006045">
    <property type="entry name" value="Cupin_1"/>
</dbReference>
<reference evidence="2 3" key="1">
    <citation type="submission" date="2020-03" db="EMBL/GenBank/DDBJ databases">
        <authorList>
            <person name="Wang L."/>
            <person name="He N."/>
            <person name="Li Y."/>
            <person name="Fang Y."/>
            <person name="Zhang F."/>
        </authorList>
    </citation>
    <scope>NUCLEOTIDE SEQUENCE [LARGE SCALE GENOMIC DNA]</scope>
    <source>
        <strain evidence="3">hsmgli-8</strain>
    </source>
</reference>
<dbReference type="SUPFAM" id="SSF51182">
    <property type="entry name" value="RmlC-like cupins"/>
    <property type="match status" value="1"/>
</dbReference>
<dbReference type="EMBL" id="JAAVJI010000002">
    <property type="protein sequence ID" value="NJP00480.1"/>
    <property type="molecule type" value="Genomic_DNA"/>
</dbReference>
<dbReference type="CDD" id="cd02219">
    <property type="entry name" value="cupin_YjlB-like"/>
    <property type="match status" value="1"/>
</dbReference>
<organism evidence="2 3">
    <name type="scientific">Pseudomonas quercus</name>
    <dbReference type="NCBI Taxonomy" id="2722792"/>
    <lineage>
        <taxon>Bacteria</taxon>
        <taxon>Pseudomonadati</taxon>
        <taxon>Pseudomonadota</taxon>
        <taxon>Gammaproteobacteria</taxon>
        <taxon>Pseudomonadales</taxon>
        <taxon>Pseudomonadaceae</taxon>
        <taxon>Pseudomonas</taxon>
    </lineage>
</organism>
<name>A0ABX0YAW2_9PSED</name>
<dbReference type="InterPro" id="IPR011051">
    <property type="entry name" value="RmlC_Cupin_sf"/>
</dbReference>
<dbReference type="PANTHER" id="PTHR36448:SF2">
    <property type="entry name" value="CUPIN TYPE-1 DOMAIN-CONTAINING PROTEIN"/>
    <property type="match status" value="1"/>
</dbReference>
<dbReference type="InterPro" id="IPR047121">
    <property type="entry name" value="YjiB-like"/>
</dbReference>
<comment type="caution">
    <text evidence="2">The sequence shown here is derived from an EMBL/GenBank/DDBJ whole genome shotgun (WGS) entry which is preliminary data.</text>
</comment>
<sequence length="174" mass="18620">MLADGTLAVVEAVQLSRNGWVPNHPHLPVILYRQVLSQVSDLATAFEQLLGVNHWPAQWRDGVFEYHHYHSTAHEVLGIAEGNARLVIGGPGGHEVDVQAGDVLLLPAGTGHCRLGASKDFLVVGAYPANAHFDICREAPTPEQSHAIAKATYPVSDPVFGAQGPFHVLWGAAS</sequence>
<gene>
    <name evidence="2" type="ORF">HBH25_06340</name>
</gene>
<evidence type="ECO:0000259" key="1">
    <source>
        <dbReference type="Pfam" id="PF00190"/>
    </source>
</evidence>
<keyword evidence="3" id="KW-1185">Reference proteome</keyword>
<dbReference type="PANTHER" id="PTHR36448">
    <property type="entry name" value="BLR7373 PROTEIN"/>
    <property type="match status" value="1"/>
</dbReference>
<evidence type="ECO:0000313" key="2">
    <source>
        <dbReference type="EMBL" id="NJP00480.1"/>
    </source>
</evidence>
<dbReference type="InterPro" id="IPR014500">
    <property type="entry name" value="UCP019307_cupin"/>
</dbReference>
<dbReference type="Pfam" id="PF00190">
    <property type="entry name" value="Cupin_1"/>
    <property type="match status" value="1"/>
</dbReference>
<dbReference type="InterPro" id="IPR014710">
    <property type="entry name" value="RmlC-like_jellyroll"/>
</dbReference>
<protein>
    <submittedName>
        <fullName evidence="2">Cupin</fullName>
    </submittedName>
</protein>
<dbReference type="Gene3D" id="2.60.120.10">
    <property type="entry name" value="Jelly Rolls"/>
    <property type="match status" value="1"/>
</dbReference>
<feature type="domain" description="Cupin type-1" evidence="1">
    <location>
        <begin position="68"/>
        <end position="122"/>
    </location>
</feature>